<dbReference type="Pfam" id="PF05860">
    <property type="entry name" value="TPS"/>
    <property type="match status" value="1"/>
</dbReference>
<feature type="compositionally biased region" description="Low complexity" evidence="1">
    <location>
        <begin position="847"/>
        <end position="856"/>
    </location>
</feature>
<dbReference type="InterPro" id="IPR008638">
    <property type="entry name" value="FhaB/CdiA-like_TPS"/>
</dbReference>
<reference evidence="3" key="1">
    <citation type="submission" date="2024-07" db="EMBL/GenBank/DDBJ databases">
        <authorList>
            <person name="Kim Y.J."/>
            <person name="Jeong J.Y."/>
        </authorList>
    </citation>
    <scope>NUCLEOTIDE SEQUENCE</scope>
    <source>
        <strain evidence="3">GIHE-MW2</strain>
    </source>
</reference>
<dbReference type="Gene3D" id="2.160.20.10">
    <property type="entry name" value="Single-stranded right-handed beta-helix, Pectin lyase-like"/>
    <property type="match status" value="1"/>
</dbReference>
<feature type="region of interest" description="Disordered" evidence="1">
    <location>
        <begin position="743"/>
        <end position="766"/>
    </location>
</feature>
<organism evidence="3">
    <name type="scientific">Planktothricoides raciborskii GIHE-MW2</name>
    <dbReference type="NCBI Taxonomy" id="2792601"/>
    <lineage>
        <taxon>Bacteria</taxon>
        <taxon>Bacillati</taxon>
        <taxon>Cyanobacteriota</taxon>
        <taxon>Cyanophyceae</taxon>
        <taxon>Oscillatoriophycideae</taxon>
        <taxon>Oscillatoriales</taxon>
        <taxon>Oscillatoriaceae</taxon>
        <taxon>Planktothricoides</taxon>
    </lineage>
</organism>
<dbReference type="SMART" id="SM00912">
    <property type="entry name" value="Haemagg_act"/>
    <property type="match status" value="1"/>
</dbReference>
<dbReference type="RefSeq" id="WP_354635336.1">
    <property type="nucleotide sequence ID" value="NZ_CP159837.1"/>
</dbReference>
<dbReference type="InterPro" id="IPR024983">
    <property type="entry name" value="CHAT_dom"/>
</dbReference>
<protein>
    <submittedName>
        <fullName evidence="3">CHAT domain-containing protein</fullName>
    </submittedName>
</protein>
<dbReference type="NCBIfam" id="TIGR01901">
    <property type="entry name" value="adhes_NPXG"/>
    <property type="match status" value="1"/>
</dbReference>
<feature type="compositionally biased region" description="Polar residues" evidence="1">
    <location>
        <begin position="857"/>
        <end position="884"/>
    </location>
</feature>
<dbReference type="EMBL" id="CP159837">
    <property type="protein sequence ID" value="XCM36902.1"/>
    <property type="molecule type" value="Genomic_DNA"/>
</dbReference>
<sequence>MKRRITNFDGRSPFYPLFFLVLFLTLGVNKGLVFAQTITPATDGTGTVVTTEGNQINITGGKTSGDGANLFHNFQEFGLSDGQIANFLSRPEIVNILGQISGGNPSLINGLIQVTGGNSHLFLLNPAGIVFGPNAALNVLGDFTATTATSLGFDNGILQVFGNNNYTTLVGNPIYFSFDNIQPGSLINFADLAVRSGQSLSLIGGTILSTGSLAAPQGNLIITAVPGESILRISQPGHLLSLEVSLSNLKTEAFNPLSLPELLTGGGNIIDANQVRFNEAGQVVLSGSALGIGNGDVVIQPTNQSNQSATIISGNATLSAANNLTLVASNLQATGDLNLFAGNGLKIRDFMDSRLRGNDSDSGNDSDNLDYQLPGNKSYQNPFSAIAGGNMNLTGLQKIDIFALNSVNQGATFQAGGDITLISGGNIATDAHFATEGNFFIRNVAGDFGDFISYYDPIISADGNVSFDEYTGVSLKVEATGGIDAGNITITNPDVTLSGLPDPDAEILANSPALILRSGVSSLTNPANIPPDLTVINTAFLSDSEQLNRDISVSQISTPGGPVTINSGGQLIIDRIVTQGGDINLFAQGNMQILGLLNSSADNGGNVTINGLTNVDIFAIDAQGLASDGTGGNVNINAGNFFQARGSFVDQNNRTASISTAGTVSGGSISIRHAGGSETPFIVGNATTNGTAAALTTGSETISPTFEVPVDDDGIYTQGNITIITTSNPVSEPPEEDIAVPIDSETTEETPTEETTVETPTEETTVETLIEETPIEETPIEETPIEETPIEETPIEETPTQEITSQAEEPEITTVNAIAEPSVSTVPESTNSPTIVESNPAIEQNNSQSVISSDSSTEIANVLTGSESTENSSQTVLNSSSDTTVGEILPDNSIKVGLRNIPLGIKTEIANRIDAGEISEAVPFIDRVFTEEVIAGSQVETSQPQLNSFESIQEELKNISVATQKKFALVYTVIRDEQLDVILVPINGAPIYRPIRDAGRKNMLPVVKDFMEKITSPRYRRNNRYLASAQQLYQWMIEPIEPDLEQLNIDTLVFVMDAQLRSIPLAALHDGEKFLIEKYSLGLIPSVNLTDTSYQSLANAKLLAMGSSTFKEHNLSDLPGVPLEVSTITQAWSGDSFLNEAFTWENLHHQISQHNYGIVHLATHAEFVPDAPSDSYIQLWDRKLSLSELREFLLERSSPINLMILSACHSALGNETSELGFAGLAVQAKVKSAIGSIWYVDDRATLGLMSELYRQIRLAFQDSENPGETDKKSKLKAEILREAQIAMLRGDVRIENGHLIALNSDDDILLPPEITVDQETFQHPYYWAGFTLVGSPW</sequence>
<feature type="region of interest" description="Disordered" evidence="1">
    <location>
        <begin position="822"/>
        <end position="884"/>
    </location>
</feature>
<proteinExistence type="predicted"/>
<name>A0AAU8JDS0_9CYAN</name>
<feature type="compositionally biased region" description="Polar residues" evidence="1">
    <location>
        <begin position="822"/>
        <end position="846"/>
    </location>
</feature>
<feature type="domain" description="Filamentous haemagglutinin FhaB/tRNA nuclease CdiA-like TPS" evidence="2">
    <location>
        <begin position="40"/>
        <end position="154"/>
    </location>
</feature>
<dbReference type="InterPro" id="IPR012334">
    <property type="entry name" value="Pectin_lyas_fold"/>
</dbReference>
<dbReference type="Pfam" id="PF12770">
    <property type="entry name" value="CHAT"/>
    <property type="match status" value="1"/>
</dbReference>
<evidence type="ECO:0000256" key="1">
    <source>
        <dbReference type="SAM" id="MobiDB-lite"/>
    </source>
</evidence>
<feature type="compositionally biased region" description="Acidic residues" evidence="1">
    <location>
        <begin position="745"/>
        <end position="766"/>
    </location>
</feature>
<dbReference type="InterPro" id="IPR011050">
    <property type="entry name" value="Pectin_lyase_fold/virulence"/>
</dbReference>
<accession>A0AAU8JDS0</accession>
<dbReference type="SUPFAM" id="SSF51126">
    <property type="entry name" value="Pectin lyase-like"/>
    <property type="match status" value="1"/>
</dbReference>
<evidence type="ECO:0000313" key="3">
    <source>
        <dbReference type="EMBL" id="XCM36902.1"/>
    </source>
</evidence>
<gene>
    <name evidence="3" type="ORF">ABWT76_005693</name>
</gene>
<evidence type="ECO:0000259" key="2">
    <source>
        <dbReference type="SMART" id="SM00912"/>
    </source>
</evidence>